<dbReference type="EMBL" id="WIUZ02000037">
    <property type="protein sequence ID" value="KAF9777477.1"/>
    <property type="molecule type" value="Genomic_DNA"/>
</dbReference>
<keyword evidence="3" id="KW-1185">Reference proteome</keyword>
<reference evidence="2" key="1">
    <citation type="journal article" date="2020" name="Nat. Commun.">
        <title>Large-scale genome sequencing of mycorrhizal fungi provides insights into the early evolution of symbiotic traits.</title>
        <authorList>
            <person name="Miyauchi S."/>
            <person name="Kiss E."/>
            <person name="Kuo A."/>
            <person name="Drula E."/>
            <person name="Kohler A."/>
            <person name="Sanchez-Garcia M."/>
            <person name="Morin E."/>
            <person name="Andreopoulos B."/>
            <person name="Barry K.W."/>
            <person name="Bonito G."/>
            <person name="Buee M."/>
            <person name="Carver A."/>
            <person name="Chen C."/>
            <person name="Cichocki N."/>
            <person name="Clum A."/>
            <person name="Culley D."/>
            <person name="Crous P.W."/>
            <person name="Fauchery L."/>
            <person name="Girlanda M."/>
            <person name="Hayes R.D."/>
            <person name="Keri Z."/>
            <person name="LaButti K."/>
            <person name="Lipzen A."/>
            <person name="Lombard V."/>
            <person name="Magnuson J."/>
            <person name="Maillard F."/>
            <person name="Murat C."/>
            <person name="Nolan M."/>
            <person name="Ohm R.A."/>
            <person name="Pangilinan J."/>
            <person name="Pereira M.F."/>
            <person name="Perotto S."/>
            <person name="Peter M."/>
            <person name="Pfister S."/>
            <person name="Riley R."/>
            <person name="Sitrit Y."/>
            <person name="Stielow J.B."/>
            <person name="Szollosi G."/>
            <person name="Zifcakova L."/>
            <person name="Stursova M."/>
            <person name="Spatafora J.W."/>
            <person name="Tedersoo L."/>
            <person name="Vaario L.M."/>
            <person name="Yamada A."/>
            <person name="Yan M."/>
            <person name="Wang P."/>
            <person name="Xu J."/>
            <person name="Bruns T."/>
            <person name="Baldrian P."/>
            <person name="Vilgalys R."/>
            <person name="Dunand C."/>
            <person name="Henrissat B."/>
            <person name="Grigoriev I.V."/>
            <person name="Hibbett D."/>
            <person name="Nagy L.G."/>
            <person name="Martin F.M."/>
        </authorList>
    </citation>
    <scope>NUCLEOTIDE SEQUENCE</scope>
    <source>
        <strain evidence="2">UH-Tt-Lm1</strain>
    </source>
</reference>
<evidence type="ECO:0008006" key="4">
    <source>
        <dbReference type="Google" id="ProtNLM"/>
    </source>
</evidence>
<evidence type="ECO:0000313" key="2">
    <source>
        <dbReference type="EMBL" id="KAF9781146.1"/>
    </source>
</evidence>
<comment type="caution">
    <text evidence="2">The sequence shown here is derived from an EMBL/GenBank/DDBJ whole genome shotgun (WGS) entry which is preliminary data.</text>
</comment>
<protein>
    <recommendedName>
        <fullName evidence="4">F-box domain-containing protein</fullName>
    </recommendedName>
</protein>
<reference evidence="2" key="2">
    <citation type="submission" date="2020-11" db="EMBL/GenBank/DDBJ databases">
        <authorList>
            <consortium name="DOE Joint Genome Institute"/>
            <person name="Kuo A."/>
            <person name="Miyauchi S."/>
            <person name="Kiss E."/>
            <person name="Drula E."/>
            <person name="Kohler A."/>
            <person name="Sanchez-Garcia M."/>
            <person name="Andreopoulos B."/>
            <person name="Barry K.W."/>
            <person name="Bonito G."/>
            <person name="Buee M."/>
            <person name="Carver A."/>
            <person name="Chen C."/>
            <person name="Cichocki N."/>
            <person name="Clum A."/>
            <person name="Culley D."/>
            <person name="Crous P.W."/>
            <person name="Fauchery L."/>
            <person name="Girlanda M."/>
            <person name="Hayes R."/>
            <person name="Keri Z."/>
            <person name="Labutti K."/>
            <person name="Lipzen A."/>
            <person name="Lombard V."/>
            <person name="Magnuson J."/>
            <person name="Maillard F."/>
            <person name="Morin E."/>
            <person name="Murat C."/>
            <person name="Nolan M."/>
            <person name="Ohm R."/>
            <person name="Pangilinan J."/>
            <person name="Pereira M."/>
            <person name="Perotto S."/>
            <person name="Peter M."/>
            <person name="Riley R."/>
            <person name="Sitrit Y."/>
            <person name="Stielow B."/>
            <person name="Szollosi G."/>
            <person name="Zifcakova L."/>
            <person name="Stursova M."/>
            <person name="Spatafora J.W."/>
            <person name="Tedersoo L."/>
            <person name="Vaario L.-M."/>
            <person name="Yamada A."/>
            <person name="Yan M."/>
            <person name="Wang P."/>
            <person name="Xu J."/>
            <person name="Bruns T."/>
            <person name="Baldrian P."/>
            <person name="Vilgalys R."/>
            <person name="Henrissat B."/>
            <person name="Grigoriev I.V."/>
            <person name="Hibbett D."/>
            <person name="Nagy L.G."/>
            <person name="Martin F.M."/>
        </authorList>
    </citation>
    <scope>NUCLEOTIDE SEQUENCE</scope>
    <source>
        <strain evidence="2">UH-Tt-Lm1</strain>
    </source>
</reference>
<evidence type="ECO:0000313" key="1">
    <source>
        <dbReference type="EMBL" id="KAF9777477.1"/>
    </source>
</evidence>
<name>A0A9P6H7I5_9AGAM</name>
<dbReference type="AlphaFoldDB" id="A0A9P6H7I5"/>
<evidence type="ECO:0000313" key="3">
    <source>
        <dbReference type="Proteomes" id="UP000736335"/>
    </source>
</evidence>
<dbReference type="OrthoDB" id="2977329at2759"/>
<dbReference type="EMBL" id="WIUZ02000014">
    <property type="protein sequence ID" value="KAF9781146.1"/>
    <property type="molecule type" value="Genomic_DNA"/>
</dbReference>
<gene>
    <name evidence="2" type="ORF">BJ322DRAFT_1079279</name>
    <name evidence="1" type="ORF">BJ322DRAFT_1096530</name>
</gene>
<accession>A0A9P6H7I5</accession>
<dbReference type="SUPFAM" id="SSF52047">
    <property type="entry name" value="RNI-like"/>
    <property type="match status" value="1"/>
</dbReference>
<dbReference type="Proteomes" id="UP000736335">
    <property type="component" value="Unassembled WGS sequence"/>
</dbReference>
<organism evidence="2 3">
    <name type="scientific">Thelephora terrestris</name>
    <dbReference type="NCBI Taxonomy" id="56493"/>
    <lineage>
        <taxon>Eukaryota</taxon>
        <taxon>Fungi</taxon>
        <taxon>Dikarya</taxon>
        <taxon>Basidiomycota</taxon>
        <taxon>Agaricomycotina</taxon>
        <taxon>Agaricomycetes</taxon>
        <taxon>Thelephorales</taxon>
        <taxon>Thelephoraceae</taxon>
        <taxon>Thelephora</taxon>
    </lineage>
</organism>
<proteinExistence type="predicted"/>
<sequence>MANLPQELIDRIIDELAQYGSTYALRACCLVQKRWVERSRRHLFKEISLYAMDHFRSWIKLTPLGPDGPYHHVHSLTYRQGPAVLGPKQLLDLYPGHFTSFTRLETLQIFNLSLRRFTSTSMKKTFEPVGRSMRTLVVKDVVLTLNSLLMFLVHFPRLETLHLGDNLTLVPEKQKEPPNLPSFTGELVLASMGSVHRPFVLELSKLPLRYSELDVEFRWTSEILNAISHLILTCSPTLEKLTLKYARALFIEDAEEVFPLDLKSCDLLRKVKIQVPKREAQEHLVRLLGTIRSHKLETIEFIGPANSVHISTWAMVDDELCTLVDRLEEDGWSGRLRVVVYYSEFRQNVFEEGKLLARFRCKGEVVESVDDRLEILWESYWC</sequence>